<feature type="domain" description="Metallo-beta-lactamase" evidence="1">
    <location>
        <begin position="35"/>
        <end position="194"/>
    </location>
</feature>
<evidence type="ECO:0000313" key="3">
    <source>
        <dbReference type="Proteomes" id="UP001388406"/>
    </source>
</evidence>
<dbReference type="Pfam" id="PF00753">
    <property type="entry name" value="Lactamase_B"/>
    <property type="match status" value="1"/>
</dbReference>
<dbReference type="InterPro" id="IPR001279">
    <property type="entry name" value="Metallo-B-lactamas"/>
</dbReference>
<dbReference type="Gene3D" id="1.10.10.10">
    <property type="entry name" value="Winged helix-like DNA-binding domain superfamily/Winged helix DNA-binding domain"/>
    <property type="match status" value="1"/>
</dbReference>
<dbReference type="RefSeq" id="WP_342006942.1">
    <property type="nucleotide sequence ID" value="NZ_JBCAMI010000017.1"/>
</dbReference>
<dbReference type="PANTHER" id="PTHR23131:SF0">
    <property type="entry name" value="ENDORIBONUCLEASE LACTB2"/>
    <property type="match status" value="1"/>
</dbReference>
<comment type="caution">
    <text evidence="2">The sequence shown here is derived from an EMBL/GenBank/DDBJ whole genome shotgun (WGS) entry which is preliminary data.</text>
</comment>
<keyword evidence="3" id="KW-1185">Reference proteome</keyword>
<organism evidence="2 3">
    <name type="scientific">Arthrobacter nanjingensis</name>
    <dbReference type="NCBI Taxonomy" id="1387716"/>
    <lineage>
        <taxon>Bacteria</taxon>
        <taxon>Bacillati</taxon>
        <taxon>Actinomycetota</taxon>
        <taxon>Actinomycetes</taxon>
        <taxon>Micrococcales</taxon>
        <taxon>Micrococcaceae</taxon>
        <taxon>Arthrobacter</taxon>
    </lineage>
</organism>
<dbReference type="SMART" id="SM00849">
    <property type="entry name" value="Lactamase_B"/>
    <property type="match status" value="1"/>
</dbReference>
<proteinExistence type="predicted"/>
<name>A0ABU9KNT4_9MICC</name>
<dbReference type="InterPro" id="IPR036866">
    <property type="entry name" value="RibonucZ/Hydroxyglut_hydro"/>
</dbReference>
<evidence type="ECO:0000313" key="2">
    <source>
        <dbReference type="EMBL" id="MEL4082266.1"/>
    </source>
</evidence>
<dbReference type="SUPFAM" id="SSF56281">
    <property type="entry name" value="Metallo-hydrolase/oxidoreductase"/>
    <property type="match status" value="1"/>
</dbReference>
<dbReference type="InterPro" id="IPR050662">
    <property type="entry name" value="Sec-metab_biosynth-thioest"/>
</dbReference>
<evidence type="ECO:0000259" key="1">
    <source>
        <dbReference type="SMART" id="SM00849"/>
    </source>
</evidence>
<dbReference type="Proteomes" id="UP001388406">
    <property type="component" value="Unassembled WGS sequence"/>
</dbReference>
<protein>
    <submittedName>
        <fullName evidence="2">MBL fold metallo-hydrolase</fullName>
    </submittedName>
</protein>
<dbReference type="Gene3D" id="3.60.15.10">
    <property type="entry name" value="Ribonuclease Z/Hydroxyacylglutathione hydrolase-like"/>
    <property type="match status" value="1"/>
</dbReference>
<dbReference type="EMBL" id="JBCAMI010000017">
    <property type="protein sequence ID" value="MEL4082266.1"/>
    <property type="molecule type" value="Genomic_DNA"/>
</dbReference>
<gene>
    <name evidence="2" type="ORF">AAC385_15490</name>
</gene>
<dbReference type="CDD" id="cd16278">
    <property type="entry name" value="metallo-hydrolase-like_MBL-fold"/>
    <property type="match status" value="1"/>
</dbReference>
<reference evidence="2 3" key="1">
    <citation type="submission" date="2024-04" db="EMBL/GenBank/DDBJ databases">
        <title>Arthrobacter nanjingensis.</title>
        <authorList>
            <person name="Park M."/>
        </authorList>
    </citation>
    <scope>NUCLEOTIDE SEQUENCE [LARGE SCALE GENOMIC DNA]</scope>
    <source>
        <strain evidence="2 3">A33</strain>
    </source>
</reference>
<dbReference type="PANTHER" id="PTHR23131">
    <property type="entry name" value="ENDORIBONUCLEASE LACTB2"/>
    <property type="match status" value="1"/>
</dbReference>
<sequence>MPSDDGLRTPGHLMQVAPGVRLVLAPNPGPMSLDGTQSYVLGPDGDCVVVDPGPEDEAHLRLLAGTRPRLILVTHRHADHTAGVDRLHALTGAPVQAASARFCRAAEPLHDGQAVTAGEGRLTVLATPGHTSDSLSFHWETEQESWLLSGDTILGTGTTMIDHPDGTLGDYLRSLERLAALAETAKGTRVLPAHGGLGRELADVVHEYRDHRLARLAEVRAAVAQLGDDAGAVTALVYSDVPPGVLPAARLSIEAQLRYLRENSLEATDSLD</sequence>
<accession>A0ABU9KNT4</accession>
<dbReference type="InterPro" id="IPR036388">
    <property type="entry name" value="WH-like_DNA-bd_sf"/>
</dbReference>